<reference evidence="2" key="1">
    <citation type="journal article" date="2019" name="Int. J. Syst. Evol. Microbiol.">
        <title>The Global Catalogue of Microorganisms (GCM) 10K type strain sequencing project: providing services to taxonomists for standard genome sequencing and annotation.</title>
        <authorList>
            <consortium name="The Broad Institute Genomics Platform"/>
            <consortium name="The Broad Institute Genome Sequencing Center for Infectious Disease"/>
            <person name="Wu L."/>
            <person name="Ma J."/>
        </authorList>
    </citation>
    <scope>NUCLEOTIDE SEQUENCE [LARGE SCALE GENOMIC DNA]</scope>
    <source>
        <strain evidence="2">CGMCC 4.1469</strain>
    </source>
</reference>
<sequence length="168" mass="17872">MDRDDEDALLAQAIGVWAPSGRRGVEWVARRLPKDVHEEELELPLPYAQAVARVKAVLRGLGRRVPPVSRGTRTFRVMAGGGVWGLNPVLVTVRLTAVGGSGSEAGLESGSESESGSTLVHLRAAAKEGLVRQRAGQRTGRRVAELLAGHGGGVADRQAFRGHGRPYI</sequence>
<dbReference type="EMBL" id="JBHSOD010000008">
    <property type="protein sequence ID" value="MFC5885253.1"/>
    <property type="molecule type" value="Genomic_DNA"/>
</dbReference>
<evidence type="ECO:0000313" key="2">
    <source>
        <dbReference type="Proteomes" id="UP001596067"/>
    </source>
</evidence>
<organism evidence="1 2">
    <name type="scientific">Kitasatospora aburaviensis</name>
    <dbReference type="NCBI Taxonomy" id="67265"/>
    <lineage>
        <taxon>Bacteria</taxon>
        <taxon>Bacillati</taxon>
        <taxon>Actinomycetota</taxon>
        <taxon>Actinomycetes</taxon>
        <taxon>Kitasatosporales</taxon>
        <taxon>Streptomycetaceae</taxon>
        <taxon>Kitasatospora</taxon>
    </lineage>
</organism>
<evidence type="ECO:0000313" key="1">
    <source>
        <dbReference type="EMBL" id="MFC5885253.1"/>
    </source>
</evidence>
<comment type="caution">
    <text evidence="1">The sequence shown here is derived from an EMBL/GenBank/DDBJ whole genome shotgun (WGS) entry which is preliminary data.</text>
</comment>
<dbReference type="Proteomes" id="UP001596067">
    <property type="component" value="Unassembled WGS sequence"/>
</dbReference>
<name>A0ABW1EUF3_9ACTN</name>
<keyword evidence="2" id="KW-1185">Reference proteome</keyword>
<dbReference type="RefSeq" id="WP_313761986.1">
    <property type="nucleotide sequence ID" value="NZ_BAAAVH010000077.1"/>
</dbReference>
<protein>
    <submittedName>
        <fullName evidence="1">Uncharacterized protein</fullName>
    </submittedName>
</protein>
<proteinExistence type="predicted"/>
<gene>
    <name evidence="1" type="ORF">ACFP0N_09740</name>
</gene>
<accession>A0ABW1EUF3</accession>